<dbReference type="CDD" id="cd00727">
    <property type="entry name" value="malate_synt_A"/>
    <property type="match status" value="1"/>
</dbReference>
<dbReference type="InterPro" id="IPR011076">
    <property type="entry name" value="Malate_synth_sf"/>
</dbReference>
<gene>
    <name evidence="11" type="ORF">J2S64_001820</name>
</gene>
<dbReference type="Pfam" id="PF20659">
    <property type="entry name" value="MS_C"/>
    <property type="match status" value="1"/>
</dbReference>
<evidence type="ECO:0000313" key="12">
    <source>
        <dbReference type="Proteomes" id="UP001183817"/>
    </source>
</evidence>
<name>A0ABU2BLA8_9MICC</name>
<dbReference type="InterPro" id="IPR048356">
    <property type="entry name" value="MS_N"/>
</dbReference>
<dbReference type="InterPro" id="IPR001465">
    <property type="entry name" value="Malate_synthase_TIM"/>
</dbReference>
<dbReference type="PROSITE" id="PS00510">
    <property type="entry name" value="MALATE_SYNTHASE"/>
    <property type="match status" value="1"/>
</dbReference>
<proteinExistence type="inferred from homology"/>
<dbReference type="EMBL" id="JAVDYI010000001">
    <property type="protein sequence ID" value="MDR7358129.1"/>
    <property type="molecule type" value="Genomic_DNA"/>
</dbReference>
<keyword evidence="4 7" id="KW-0816">Tricarboxylic acid cycle</keyword>
<dbReference type="NCBIfam" id="TIGR01344">
    <property type="entry name" value="malate_syn_A"/>
    <property type="match status" value="1"/>
</dbReference>
<dbReference type="PANTHER" id="PTHR42902:SF1">
    <property type="entry name" value="MALATE SYNTHASE 1-RELATED"/>
    <property type="match status" value="1"/>
</dbReference>
<evidence type="ECO:0000256" key="7">
    <source>
        <dbReference type="RuleBase" id="RU000555"/>
    </source>
</evidence>
<dbReference type="PANTHER" id="PTHR42902">
    <property type="entry name" value="MALATE SYNTHASE"/>
    <property type="match status" value="1"/>
</dbReference>
<dbReference type="SUPFAM" id="SSF51645">
    <property type="entry name" value="Malate synthase G"/>
    <property type="match status" value="1"/>
</dbReference>
<dbReference type="Gene3D" id="3.20.20.360">
    <property type="entry name" value="Malate synthase, domain 3"/>
    <property type="match status" value="1"/>
</dbReference>
<dbReference type="InterPro" id="IPR046363">
    <property type="entry name" value="MS_N_TIM-barrel_dom"/>
</dbReference>
<evidence type="ECO:0000256" key="3">
    <source>
        <dbReference type="ARBA" id="ARBA00022435"/>
    </source>
</evidence>
<dbReference type="InterPro" id="IPR048355">
    <property type="entry name" value="MS_C"/>
</dbReference>
<dbReference type="InterPro" id="IPR044856">
    <property type="entry name" value="Malate_synth_C_sf"/>
</dbReference>
<keyword evidence="3 7" id="KW-0329">Glyoxylate bypass</keyword>
<comment type="catalytic activity">
    <reaction evidence="6 7">
        <text>glyoxylate + acetyl-CoA + H2O = (S)-malate + CoA + H(+)</text>
        <dbReference type="Rhea" id="RHEA:18181"/>
        <dbReference type="ChEBI" id="CHEBI:15377"/>
        <dbReference type="ChEBI" id="CHEBI:15378"/>
        <dbReference type="ChEBI" id="CHEBI:15589"/>
        <dbReference type="ChEBI" id="CHEBI:36655"/>
        <dbReference type="ChEBI" id="CHEBI:57287"/>
        <dbReference type="ChEBI" id="CHEBI:57288"/>
        <dbReference type="EC" id="2.3.3.9"/>
    </reaction>
</comment>
<evidence type="ECO:0000256" key="6">
    <source>
        <dbReference type="ARBA" id="ARBA00047918"/>
    </source>
</evidence>
<keyword evidence="5 7" id="KW-0808">Transferase</keyword>
<keyword evidence="12" id="KW-1185">Reference proteome</keyword>
<evidence type="ECO:0000259" key="8">
    <source>
        <dbReference type="Pfam" id="PF01274"/>
    </source>
</evidence>
<comment type="caution">
    <text evidence="11">The sequence shown here is derived from an EMBL/GenBank/DDBJ whole genome shotgun (WGS) entry which is preliminary data.</text>
</comment>
<evidence type="ECO:0000259" key="10">
    <source>
        <dbReference type="Pfam" id="PF20659"/>
    </source>
</evidence>
<dbReference type="Gene3D" id="1.20.1220.12">
    <property type="entry name" value="Malate synthase, domain III"/>
    <property type="match status" value="1"/>
</dbReference>
<dbReference type="EC" id="2.3.3.9" evidence="2 7"/>
<dbReference type="GO" id="GO:0004474">
    <property type="term" value="F:malate synthase activity"/>
    <property type="evidence" value="ECO:0007669"/>
    <property type="project" value="UniProtKB-EC"/>
</dbReference>
<feature type="domain" description="Malate synthase N-terminal" evidence="9">
    <location>
        <begin position="13"/>
        <end position="70"/>
    </location>
</feature>
<evidence type="ECO:0000256" key="5">
    <source>
        <dbReference type="ARBA" id="ARBA00022679"/>
    </source>
</evidence>
<keyword evidence="11" id="KW-0012">Acyltransferase</keyword>
<evidence type="ECO:0000256" key="2">
    <source>
        <dbReference type="ARBA" id="ARBA00012636"/>
    </source>
</evidence>
<reference evidence="11 12" key="1">
    <citation type="submission" date="2023-07" db="EMBL/GenBank/DDBJ databases">
        <title>Sequencing the genomes of 1000 actinobacteria strains.</title>
        <authorList>
            <person name="Klenk H.-P."/>
        </authorList>
    </citation>
    <scope>NUCLEOTIDE SEQUENCE [LARGE SCALE GENOMIC DNA]</scope>
    <source>
        <strain evidence="11 12">DSM 20167</strain>
    </source>
</reference>
<evidence type="ECO:0000259" key="9">
    <source>
        <dbReference type="Pfam" id="PF20656"/>
    </source>
</evidence>
<evidence type="ECO:0000256" key="4">
    <source>
        <dbReference type="ARBA" id="ARBA00022532"/>
    </source>
</evidence>
<dbReference type="Proteomes" id="UP001183817">
    <property type="component" value="Unassembled WGS sequence"/>
</dbReference>
<dbReference type="PIRSF" id="PIRSF001363">
    <property type="entry name" value="Malate_synth"/>
    <property type="match status" value="1"/>
</dbReference>
<comment type="similarity">
    <text evidence="1 7">Belongs to the malate synthase family.</text>
</comment>
<evidence type="ECO:0000256" key="1">
    <source>
        <dbReference type="ARBA" id="ARBA00006394"/>
    </source>
</evidence>
<dbReference type="RefSeq" id="WP_310289829.1">
    <property type="nucleotide sequence ID" value="NZ_BAAAWO010000001.1"/>
</dbReference>
<dbReference type="InterPro" id="IPR006252">
    <property type="entry name" value="Malate_synthA"/>
</dbReference>
<organism evidence="11 12">
    <name type="scientific">Paeniglutamicibacter sulfureus</name>
    <dbReference type="NCBI Taxonomy" id="43666"/>
    <lineage>
        <taxon>Bacteria</taxon>
        <taxon>Bacillati</taxon>
        <taxon>Actinomycetota</taxon>
        <taxon>Actinomycetes</taxon>
        <taxon>Micrococcales</taxon>
        <taxon>Micrococcaceae</taxon>
        <taxon>Paeniglutamicibacter</taxon>
    </lineage>
</organism>
<evidence type="ECO:0000313" key="11">
    <source>
        <dbReference type="EMBL" id="MDR7358129.1"/>
    </source>
</evidence>
<dbReference type="Pfam" id="PF20656">
    <property type="entry name" value="MS_N"/>
    <property type="match status" value="1"/>
</dbReference>
<dbReference type="Pfam" id="PF01274">
    <property type="entry name" value="MS_TIM-barrel"/>
    <property type="match status" value="1"/>
</dbReference>
<accession>A0ABU2BLA8</accession>
<dbReference type="InterPro" id="IPR019830">
    <property type="entry name" value="Malate_synthase_CS"/>
</dbReference>
<protein>
    <recommendedName>
        <fullName evidence="2 7">Malate synthase</fullName>
        <ecNumber evidence="2 7">2.3.3.9</ecNumber>
    </recommendedName>
</protein>
<sequence length="545" mass="61397">MNDPITLNGITLVAAPVRRQEEILTPQALDFLAQLHKAFDGRRAELMQTRQLNRARIANGSDPKFRPETKSIRDDESWKVAPIAPGLEDRRVEITGPTDRKMAINALNSGAKVWLADLEDSSTPTWSNVINGQLNLRAVLDRTIDFTSPEGKEYKLAGEKLTDLPTIVVRPRGWHLPEKNLLVAGKPVSGALVDFGLHFFHNAQRLISQGRGPYFYLPKIENHLEARLWNDVFVLAQDLIGIPQGTIRATVLIETITAAFEMEEILYELREHASGLNAGRWDYIFSIIKNFRSRGPRFVLPDRGMVTMTAPFMRSYTEQLVRACHRRGAMAIGGMAAFIPNRKDQAINAMAFEKVRADKTREANDGFDGSWVAHPDLVPVAREVFDAVLGQNPNQRERTREDVTPDDKELLNIAGTEGKITEGGIRNNIEVGIRYMEAWLRGNGAVAIHNLMEDAATAEISRSQIWQWIQQAAITDTGELVSRAWVEAMTEEEFEKLSRFEGDRFEDAREIFEACALREDFPTFLTVQAYNRFLREAKSLETAAA</sequence>
<feature type="domain" description="Malate synthase TIM barrel" evidence="8">
    <location>
        <begin position="166"/>
        <end position="413"/>
    </location>
</feature>
<comment type="pathway">
    <text evidence="7">Carbohydrate metabolism; glyoxylate cycle; (S)-malate from isocitrate: step 2/2.</text>
</comment>
<feature type="domain" description="Malate synthase C-terminal" evidence="10">
    <location>
        <begin position="419"/>
        <end position="532"/>
    </location>
</feature>